<dbReference type="InterPro" id="IPR002717">
    <property type="entry name" value="HAT_MYST-type"/>
</dbReference>
<feature type="compositionally biased region" description="Polar residues" evidence="6">
    <location>
        <begin position="628"/>
        <end position="643"/>
    </location>
</feature>
<dbReference type="InterPro" id="IPR050603">
    <property type="entry name" value="MYST_HAT"/>
</dbReference>
<evidence type="ECO:0000313" key="9">
    <source>
        <dbReference type="Proteomes" id="UP000005237"/>
    </source>
</evidence>
<dbReference type="PROSITE" id="PS51726">
    <property type="entry name" value="MYST_HAT"/>
    <property type="match status" value="1"/>
</dbReference>
<dbReference type="GO" id="GO:0006357">
    <property type="term" value="P:regulation of transcription by RNA polymerase II"/>
    <property type="evidence" value="ECO:0007669"/>
    <property type="project" value="TreeGrafter"/>
</dbReference>
<dbReference type="Pfam" id="PF17772">
    <property type="entry name" value="zf-MYST"/>
    <property type="match status" value="1"/>
</dbReference>
<dbReference type="EnsemblMetazoa" id="CJA06416b.1">
    <property type="protein sequence ID" value="CJA06416b.1"/>
    <property type="gene ID" value="WBGene00125620"/>
</dbReference>
<keyword evidence="3" id="KW-0808">Transferase</keyword>
<proteinExistence type="inferred from homology"/>
<feature type="region of interest" description="Disordered" evidence="6">
    <location>
        <begin position="59"/>
        <end position="260"/>
    </location>
</feature>
<feature type="region of interest" description="Disordered" evidence="6">
    <location>
        <begin position="976"/>
        <end position="1133"/>
    </location>
</feature>
<dbReference type="Gene3D" id="3.40.630.30">
    <property type="match status" value="1"/>
</dbReference>
<protein>
    <recommendedName>
        <fullName evidence="2">histone acetyltransferase</fullName>
        <ecNumber evidence="2">2.3.1.48</ecNumber>
    </recommendedName>
</protein>
<accession>A0A8R1HMU8</accession>
<feature type="region of interest" description="Disordered" evidence="6">
    <location>
        <begin position="688"/>
        <end position="945"/>
    </location>
</feature>
<feature type="region of interest" description="Disordered" evidence="6">
    <location>
        <begin position="1205"/>
        <end position="1261"/>
    </location>
</feature>
<feature type="compositionally biased region" description="Polar residues" evidence="6">
    <location>
        <begin position="194"/>
        <end position="205"/>
    </location>
</feature>
<comment type="similarity">
    <text evidence="1">Belongs to the MYST (SAS/MOZ) family.</text>
</comment>
<feature type="region of interest" description="Disordered" evidence="6">
    <location>
        <begin position="608"/>
        <end position="669"/>
    </location>
</feature>
<keyword evidence="4" id="KW-0007">Acetylation</keyword>
<dbReference type="FunFam" id="3.30.60.60:FF:000007">
    <property type="entry name" value="Histone acetyltransferase"/>
    <property type="match status" value="1"/>
</dbReference>
<dbReference type="PANTHER" id="PTHR10615">
    <property type="entry name" value="HISTONE ACETYLTRANSFERASE"/>
    <property type="match status" value="1"/>
</dbReference>
<dbReference type="GO" id="GO:0003682">
    <property type="term" value="F:chromatin binding"/>
    <property type="evidence" value="ECO:0007669"/>
    <property type="project" value="TreeGrafter"/>
</dbReference>
<evidence type="ECO:0000256" key="6">
    <source>
        <dbReference type="SAM" id="MobiDB-lite"/>
    </source>
</evidence>
<feature type="compositionally biased region" description="Acidic residues" evidence="6">
    <location>
        <begin position="131"/>
        <end position="143"/>
    </location>
</feature>
<sequence length="1361" mass="152380">MNSPISHTDLEIGTSGHCLLEFNMHTHEHAHFAILSLRLPHSHVSYLLTHTLFVSDADTNDDDSDYSVSSVSRPVRRRQTGGGPRKVQAVRDKMPSTAKRRNTVNSRCASIPLHPNQLLRPPPVADRCDQLDSDAEDVNDDEMASSSSFSELSKRPRTPKPRYSPDGRRHTPRFSNLQIDTSHRTSDLNADGSGPSSSGAQSNHAPESEKRESRRKPFQIQEDVRKRASTISSASRPRKKRSPSPLDSQGENTAADSDECAEWENLPIVRDDPSFVLTEEHKTRFKNIKSRVKERVMMNPTKVSEVFRNSGAENARLPRSIQMGGYLMQTWYGSPFPAEYINVECLLICEFCMFYARSDPVMQNHAKKCTMRAPPGKEIYRKDYISVFEVDGKAERSYCQHVCLISRLFLESKTVFYDTEPFLFYIVTVNDEMGCHFAGYFSKEKYEPDRNNLSCIMTLPCYQDKGFGRFLIDISYALSRREKWLGGPEQPLSDLGRIAYGSYFRGVIFKFLKKNYENIELADNLSVLDISEATGIHPNDVIEFLDSFGYILLTTADEHGIFEMEWNVDWEHVDWYLEKRAKEDKGRVVFDENCLSWKPRRITPAMDGFCEPSQEDIEADEERKRQLQRTPITESMQNTTPVSVMSMPCGSVKKGLKSRGVRSTASRNLKNELSKKVTVPEWADARVVTDDDDDEEGDESKHRDERKRRRRGRKGATRCAEAVIEKDTPREDSPEDEGSSKPTGRRPRGSRTNDEPPVEQQKNGAPGPEKGKGRHHRNRKGMYEDSEDRTGSESSEEEDTAYGATGSKGKKGKKGPQRRKGSQKHVAGKQFPPNFGSRDEKPKEEEPEKMKTSDSEPDGDGKEENAPGSSGVEICKEDEEEASKAEPEKQEEAPKSDPDEEMQLDYFEENDDDVAVEGYTIRTPESYHSASASPAPAPPPLAEQPQVFIEENHSQFEENDIAPPLLVSEVGNLSVNEPVAETNDESDAAPPALAAPTLDGYSTEDDDAPPRLSPQFGKNEDNEEEEEEVEKTVKTPEMMMNGERNGHQQHQPQEPPFQMAAGPSTSMHMTPMMTSTPQHPYSQPNSHQQATPGSGGTPSCGVPPAYNHSTPEQQQQQFMSPQMSGMPASVSSVHSVHNNNSMEMVGGSASLQHTPQQQPPPPYDMGHAMGQRPQDNGVMNNSSVVANIEQQNQMMMQHHGFNSPPAQNNVVLPPTQPQQPTQVAPMVPTAAPTNGRRRSGTENSAARKPRQTQQQRAAAAAAAAATNQINPMAVNMPMNQMQMQFPYYSPYGYAPVWDPNFYYNNYYVPNPPNPHFPPQLAAWPQQQQPQNGQMPGVEAATAAVQFPPSSTAGWYPNYNMR</sequence>
<feature type="compositionally biased region" description="Low complexity" evidence="6">
    <location>
        <begin position="1109"/>
        <end position="1133"/>
    </location>
</feature>
<feature type="compositionally biased region" description="Polar residues" evidence="6">
    <location>
        <begin position="246"/>
        <end position="255"/>
    </location>
</feature>
<dbReference type="GO" id="GO:0070776">
    <property type="term" value="C:MOZ/MORF histone acetyltransferase complex"/>
    <property type="evidence" value="ECO:0007669"/>
    <property type="project" value="TreeGrafter"/>
</dbReference>
<feature type="compositionally biased region" description="Basic and acidic residues" evidence="6">
    <location>
        <begin position="837"/>
        <end position="865"/>
    </location>
</feature>
<feature type="compositionally biased region" description="Basic residues" evidence="6">
    <location>
        <begin position="808"/>
        <end position="827"/>
    </location>
</feature>
<reference evidence="8" key="2">
    <citation type="submission" date="2022-06" db="UniProtKB">
        <authorList>
            <consortium name="EnsemblMetazoa"/>
        </authorList>
    </citation>
    <scope>IDENTIFICATION</scope>
    <source>
        <strain evidence="8">DF5081</strain>
    </source>
</reference>
<evidence type="ECO:0000256" key="2">
    <source>
        <dbReference type="ARBA" id="ARBA00013184"/>
    </source>
</evidence>
<evidence type="ECO:0000259" key="7">
    <source>
        <dbReference type="PROSITE" id="PS51726"/>
    </source>
</evidence>
<dbReference type="GO" id="GO:0003712">
    <property type="term" value="F:transcription coregulator activity"/>
    <property type="evidence" value="ECO:0007669"/>
    <property type="project" value="TreeGrafter"/>
</dbReference>
<evidence type="ECO:0000313" key="8">
    <source>
        <dbReference type="EnsemblMetazoa" id="CJA06416b.1"/>
    </source>
</evidence>
<feature type="active site" description="Proton donor/acceptor" evidence="5">
    <location>
        <position position="489"/>
    </location>
</feature>
<reference evidence="9" key="1">
    <citation type="submission" date="2010-08" db="EMBL/GenBank/DDBJ databases">
        <authorList>
            <consortium name="Caenorhabditis japonica Sequencing Consortium"/>
            <person name="Wilson R.K."/>
        </authorList>
    </citation>
    <scope>NUCLEOTIDE SEQUENCE [LARGE SCALE GENOMIC DNA]</scope>
    <source>
        <strain evidence="9">DF5081</strain>
    </source>
</reference>
<dbReference type="Gene3D" id="3.30.60.60">
    <property type="entry name" value="N-acetyl transferase-like"/>
    <property type="match status" value="1"/>
</dbReference>
<evidence type="ECO:0000256" key="1">
    <source>
        <dbReference type="ARBA" id="ARBA00010107"/>
    </source>
</evidence>
<dbReference type="InterPro" id="IPR016181">
    <property type="entry name" value="Acyl_CoA_acyltransferase"/>
</dbReference>
<dbReference type="GO" id="GO:0005634">
    <property type="term" value="C:nucleus"/>
    <property type="evidence" value="ECO:0007669"/>
    <property type="project" value="TreeGrafter"/>
</dbReference>
<feature type="compositionally biased region" description="Basic and acidic residues" evidence="6">
    <location>
        <begin position="723"/>
        <end position="732"/>
    </location>
</feature>
<feature type="compositionally biased region" description="Basic residues" evidence="6">
    <location>
        <begin position="704"/>
        <end position="716"/>
    </location>
</feature>
<organism evidence="8 9">
    <name type="scientific">Caenorhabditis japonica</name>
    <dbReference type="NCBI Taxonomy" id="281687"/>
    <lineage>
        <taxon>Eukaryota</taxon>
        <taxon>Metazoa</taxon>
        <taxon>Ecdysozoa</taxon>
        <taxon>Nematoda</taxon>
        <taxon>Chromadorea</taxon>
        <taxon>Rhabditida</taxon>
        <taxon>Rhabditina</taxon>
        <taxon>Rhabditomorpha</taxon>
        <taxon>Rhabditoidea</taxon>
        <taxon>Rhabditidae</taxon>
        <taxon>Peloderinae</taxon>
        <taxon>Caenorhabditis</taxon>
    </lineage>
</organism>
<dbReference type="PANTHER" id="PTHR10615:SF217">
    <property type="entry name" value="HISTONE ACETYLTRANSFERASE"/>
    <property type="match status" value="1"/>
</dbReference>
<dbReference type="EC" id="2.3.1.48" evidence="2"/>
<feature type="compositionally biased region" description="Low complexity" evidence="6">
    <location>
        <begin position="1251"/>
        <end position="1261"/>
    </location>
</feature>
<dbReference type="InterPro" id="IPR040706">
    <property type="entry name" value="Zf-MYST"/>
</dbReference>
<keyword evidence="9" id="KW-1185">Reference proteome</keyword>
<feature type="compositionally biased region" description="Low complexity" evidence="6">
    <location>
        <begin position="1048"/>
        <end position="1080"/>
    </location>
</feature>
<feature type="compositionally biased region" description="Low complexity" evidence="6">
    <location>
        <begin position="1210"/>
        <end position="1229"/>
    </location>
</feature>
<dbReference type="InterPro" id="IPR036388">
    <property type="entry name" value="WH-like_DNA-bd_sf"/>
</dbReference>
<dbReference type="Pfam" id="PF01853">
    <property type="entry name" value="MOZ_SAS"/>
    <property type="match status" value="1"/>
</dbReference>
<feature type="compositionally biased region" description="Polar residues" evidence="6">
    <location>
        <begin position="1081"/>
        <end position="1092"/>
    </location>
</feature>
<evidence type="ECO:0000256" key="3">
    <source>
        <dbReference type="ARBA" id="ARBA00022679"/>
    </source>
</evidence>
<feature type="compositionally biased region" description="Basic and acidic residues" evidence="6">
    <location>
        <begin position="882"/>
        <end position="897"/>
    </location>
</feature>
<dbReference type="GO" id="GO:0010484">
    <property type="term" value="F:histone H3 acetyltransferase activity"/>
    <property type="evidence" value="ECO:0007669"/>
    <property type="project" value="TreeGrafter"/>
</dbReference>
<evidence type="ECO:0000256" key="4">
    <source>
        <dbReference type="ARBA" id="ARBA00022990"/>
    </source>
</evidence>
<feature type="domain" description="MYST-type HAT" evidence="7">
    <location>
        <begin position="313"/>
        <end position="599"/>
    </location>
</feature>
<dbReference type="FunFam" id="3.40.630.30:FF:000002">
    <property type="entry name" value="Histone acetyltransferase"/>
    <property type="match status" value="1"/>
</dbReference>
<evidence type="ECO:0000256" key="5">
    <source>
        <dbReference type="PIRSR" id="PIRSR602717-51"/>
    </source>
</evidence>
<feature type="compositionally biased region" description="Acidic residues" evidence="6">
    <location>
        <begin position="898"/>
        <end position="915"/>
    </location>
</feature>
<dbReference type="Gene3D" id="1.10.10.10">
    <property type="entry name" value="Winged helix-like DNA-binding domain superfamily/Winged helix DNA-binding domain"/>
    <property type="match status" value="1"/>
</dbReference>
<name>A0A8R1HMU8_CAEJA</name>
<dbReference type="Proteomes" id="UP000005237">
    <property type="component" value="Unassembled WGS sequence"/>
</dbReference>
<dbReference type="SUPFAM" id="SSF55729">
    <property type="entry name" value="Acyl-CoA N-acyltransferases (Nat)"/>
    <property type="match status" value="1"/>
</dbReference>